<protein>
    <submittedName>
        <fullName evidence="2">Uncharacterized protein</fullName>
    </submittedName>
</protein>
<dbReference type="EMBL" id="PDOB01000052">
    <property type="protein sequence ID" value="PIL37991.1"/>
    <property type="molecule type" value="Genomic_DNA"/>
</dbReference>
<evidence type="ECO:0000313" key="3">
    <source>
        <dbReference type="Proteomes" id="UP000228593"/>
    </source>
</evidence>
<dbReference type="AlphaFoldDB" id="A0A2G8SW53"/>
<reference evidence="2 3" key="1">
    <citation type="submission" date="2017-10" db="EMBL/GenBank/DDBJ databases">
        <title>Massilia psychrophilum sp. nov., a novel purple-pigmented bacterium isolated from Tianshan glacier, Xinjiang Municipality, China.</title>
        <authorList>
            <person name="Wang H."/>
        </authorList>
    </citation>
    <scope>NUCLEOTIDE SEQUENCE [LARGE SCALE GENOMIC DNA]</scope>
    <source>
        <strain evidence="2 3">JCM 30813</strain>
    </source>
</reference>
<accession>A0A2G8SW53</accession>
<gene>
    <name evidence="2" type="ORF">CR103_20330</name>
</gene>
<dbReference type="Proteomes" id="UP000228593">
    <property type="component" value="Unassembled WGS sequence"/>
</dbReference>
<evidence type="ECO:0000313" key="2">
    <source>
        <dbReference type="EMBL" id="PIL37991.1"/>
    </source>
</evidence>
<name>A0A2G8SW53_9BURK</name>
<feature type="transmembrane region" description="Helical" evidence="1">
    <location>
        <begin position="45"/>
        <end position="66"/>
    </location>
</feature>
<proteinExistence type="predicted"/>
<feature type="transmembrane region" description="Helical" evidence="1">
    <location>
        <begin position="15"/>
        <end position="38"/>
    </location>
</feature>
<keyword evidence="1" id="KW-0812">Transmembrane</keyword>
<evidence type="ECO:0000256" key="1">
    <source>
        <dbReference type="SAM" id="Phobius"/>
    </source>
</evidence>
<organism evidence="2 3">
    <name type="scientific">Massilia psychrophila</name>
    <dbReference type="NCBI Taxonomy" id="1603353"/>
    <lineage>
        <taxon>Bacteria</taxon>
        <taxon>Pseudomonadati</taxon>
        <taxon>Pseudomonadota</taxon>
        <taxon>Betaproteobacteria</taxon>
        <taxon>Burkholderiales</taxon>
        <taxon>Oxalobacteraceae</taxon>
        <taxon>Telluria group</taxon>
        <taxon>Massilia</taxon>
    </lineage>
</organism>
<keyword evidence="3" id="KW-1185">Reference proteome</keyword>
<keyword evidence="1" id="KW-1133">Transmembrane helix</keyword>
<comment type="caution">
    <text evidence="2">The sequence shown here is derived from an EMBL/GenBank/DDBJ whole genome shotgun (WGS) entry which is preliminary data.</text>
</comment>
<keyword evidence="1" id="KW-0472">Membrane</keyword>
<sequence>MLTTLPTALLAARPLVGALVILYAIVVVATGDFLLLGVLPVAADLFLVFPGFPVLLLFAGVGGVLGHDLLLGKNTG</sequence>